<keyword evidence="2" id="KW-0813">Transport</keyword>
<evidence type="ECO:0000313" key="12">
    <source>
        <dbReference type="EMBL" id="MCP9601216.1"/>
    </source>
</evidence>
<dbReference type="EMBL" id="JANDWN010000073">
    <property type="protein sequence ID" value="MCP9601216.1"/>
    <property type="molecule type" value="Genomic_DNA"/>
</dbReference>
<dbReference type="Proteomes" id="UP000286501">
    <property type="component" value="Unassembled WGS sequence"/>
</dbReference>
<evidence type="ECO:0000256" key="3">
    <source>
        <dbReference type="ARBA" id="ARBA00022982"/>
    </source>
</evidence>
<dbReference type="Proteomes" id="UP001206014">
    <property type="component" value="Unassembled WGS sequence"/>
</dbReference>
<keyword evidence="3" id="KW-0249">Electron transport</keyword>
<evidence type="ECO:0000313" key="20">
    <source>
        <dbReference type="EMBL" id="RGS08728.1"/>
    </source>
</evidence>
<gene>
    <name evidence="18" type="primary">trxA</name>
    <name evidence="23" type="ORF">DW079_14080</name>
    <name evidence="22" type="ORF">DW192_14980</name>
    <name evidence="21" type="ORF">DW250_16005</name>
    <name evidence="20" type="ORF">DWY11_16170</name>
    <name evidence="19" type="ORF">DXB80_09555</name>
    <name evidence="18" type="ORF">F7D42_10360</name>
    <name evidence="17" type="ORF">F7D62_03875</name>
    <name evidence="16" type="ORF">F7D97_05780</name>
    <name evidence="12" type="ORF">NNC55_14910</name>
    <name evidence="11" type="ORF">NNC68_06865</name>
    <name evidence="10" type="ORF">NND11_10735</name>
    <name evidence="15" type="ORF">ONS98_12690</name>
    <name evidence="14" type="ORF">ONT01_03985</name>
    <name evidence="13" type="ORF">ONT05_07955</name>
</gene>
<evidence type="ECO:0000256" key="7">
    <source>
        <dbReference type="PIRSR" id="PIRSR000077-1"/>
    </source>
</evidence>
<evidence type="ECO:0000313" key="13">
    <source>
        <dbReference type="EMBL" id="MCW4093491.1"/>
    </source>
</evidence>
<evidence type="ECO:0000256" key="6">
    <source>
        <dbReference type="NCBIfam" id="TIGR01068"/>
    </source>
</evidence>
<evidence type="ECO:0000256" key="1">
    <source>
        <dbReference type="ARBA" id="ARBA00008987"/>
    </source>
</evidence>
<accession>A0A3E5ADI0</accession>
<dbReference type="CDD" id="cd02947">
    <property type="entry name" value="TRX_family"/>
    <property type="match status" value="1"/>
</dbReference>
<dbReference type="Proteomes" id="UP000284548">
    <property type="component" value="Unassembled WGS sequence"/>
</dbReference>
<dbReference type="EMBL" id="JANDXR010000012">
    <property type="protein sequence ID" value="MCP9502014.1"/>
    <property type="molecule type" value="Genomic_DNA"/>
</dbReference>
<proteinExistence type="inferred from homology"/>
<dbReference type="PANTHER" id="PTHR45663:SF11">
    <property type="entry name" value="GEO12009P1"/>
    <property type="match status" value="1"/>
</dbReference>
<feature type="active site" description="Nucleophile" evidence="7">
    <location>
        <position position="26"/>
    </location>
</feature>
<feature type="active site" description="Nucleophile" evidence="7">
    <location>
        <position position="23"/>
    </location>
</feature>
<reference evidence="24 25" key="1">
    <citation type="submission" date="2018-08" db="EMBL/GenBank/DDBJ databases">
        <title>A genome reference for cultivated species of the human gut microbiota.</title>
        <authorList>
            <person name="Zou Y."/>
            <person name="Xue W."/>
            <person name="Luo G."/>
        </authorList>
    </citation>
    <scope>NUCLEOTIDE SEQUENCE [LARGE SCALE GENOMIC DNA]</scope>
    <source>
        <strain evidence="20 25">AF24-12</strain>
        <strain evidence="23 27">AF46-2NS</strain>
        <strain evidence="22 26">AM16-54</strain>
        <strain evidence="21 28">AM22-1</strain>
        <strain evidence="19 24">OM06-11</strain>
    </source>
</reference>
<evidence type="ECO:0000256" key="4">
    <source>
        <dbReference type="ARBA" id="ARBA00023157"/>
    </source>
</evidence>
<keyword evidence="5 8" id="KW-0676">Redox-active center</keyword>
<dbReference type="Proteomes" id="UP000283872">
    <property type="component" value="Unassembled WGS sequence"/>
</dbReference>
<dbReference type="Proteomes" id="UP000390763">
    <property type="component" value="Unassembled WGS sequence"/>
</dbReference>
<feature type="disulfide bond" description="Redox-active" evidence="8">
    <location>
        <begin position="23"/>
        <end position="26"/>
    </location>
</feature>
<dbReference type="EMBL" id="JANDWU010000009">
    <property type="protein sequence ID" value="MCP9549193.1"/>
    <property type="molecule type" value="Genomic_DNA"/>
</dbReference>
<evidence type="ECO:0000259" key="9">
    <source>
        <dbReference type="PROSITE" id="PS51352"/>
    </source>
</evidence>
<dbReference type="EMBL" id="JAPDUM010000002">
    <property type="protein sequence ID" value="MCW4166048.1"/>
    <property type="molecule type" value="Genomic_DNA"/>
</dbReference>
<dbReference type="PRINTS" id="PR00421">
    <property type="entry name" value="THIOREDOXIN"/>
</dbReference>
<dbReference type="Gene3D" id="3.40.30.10">
    <property type="entry name" value="Glutaredoxin"/>
    <property type="match status" value="1"/>
</dbReference>
<dbReference type="EMBL" id="VZAZ01000045">
    <property type="protein sequence ID" value="MQO56099.1"/>
    <property type="molecule type" value="Genomic_DNA"/>
</dbReference>
<dbReference type="GO" id="GO:0005829">
    <property type="term" value="C:cytosol"/>
    <property type="evidence" value="ECO:0007669"/>
    <property type="project" value="TreeGrafter"/>
</dbReference>
<evidence type="ECO:0000313" key="15">
    <source>
        <dbReference type="EMBL" id="MCW4166048.1"/>
    </source>
</evidence>
<dbReference type="Proteomes" id="UP001204486">
    <property type="component" value="Unassembled WGS sequence"/>
</dbReference>
<dbReference type="Proteomes" id="UP000286211">
    <property type="component" value="Unassembled WGS sequence"/>
</dbReference>
<dbReference type="InterPro" id="IPR036249">
    <property type="entry name" value="Thioredoxin-like_sf"/>
</dbReference>
<dbReference type="SUPFAM" id="SSF52833">
    <property type="entry name" value="Thioredoxin-like"/>
    <property type="match status" value="1"/>
</dbReference>
<organism evidence="18 29">
    <name type="scientific">Segatella copri</name>
    <dbReference type="NCBI Taxonomy" id="165179"/>
    <lineage>
        <taxon>Bacteria</taxon>
        <taxon>Pseudomonadati</taxon>
        <taxon>Bacteroidota</taxon>
        <taxon>Bacteroidia</taxon>
        <taxon>Bacteroidales</taxon>
        <taxon>Prevotellaceae</taxon>
        <taxon>Segatella</taxon>
    </lineage>
</organism>
<evidence type="ECO:0000313" key="21">
    <source>
        <dbReference type="EMBL" id="RHG60489.1"/>
    </source>
</evidence>
<dbReference type="EMBL" id="VZCY01000044">
    <property type="protein sequence ID" value="MQN09458.1"/>
    <property type="molecule type" value="Genomic_DNA"/>
</dbReference>
<dbReference type="Proteomes" id="UP000261245">
    <property type="component" value="Unassembled WGS sequence"/>
</dbReference>
<dbReference type="Proteomes" id="UP001209074">
    <property type="component" value="Unassembled WGS sequence"/>
</dbReference>
<dbReference type="EMBL" id="JAPDVD010000001">
    <property type="protein sequence ID" value="MCW4136947.1"/>
    <property type="molecule type" value="Genomic_DNA"/>
</dbReference>
<dbReference type="Proteomes" id="UP001208620">
    <property type="component" value="Unassembled WGS sequence"/>
</dbReference>
<evidence type="ECO:0000313" key="27">
    <source>
        <dbReference type="Proteomes" id="UP000286211"/>
    </source>
</evidence>
<evidence type="ECO:0000313" key="31">
    <source>
        <dbReference type="Proteomes" id="UP000406735"/>
    </source>
</evidence>
<evidence type="ECO:0000256" key="5">
    <source>
        <dbReference type="ARBA" id="ARBA00023284"/>
    </source>
</evidence>
<dbReference type="FunFam" id="3.40.30.10:FF:000001">
    <property type="entry name" value="Thioredoxin"/>
    <property type="match status" value="1"/>
</dbReference>
<evidence type="ECO:0000313" key="28">
    <source>
        <dbReference type="Proteomes" id="UP000286501"/>
    </source>
</evidence>
<feature type="site" description="Contributes to redox potential value" evidence="7">
    <location>
        <position position="24"/>
    </location>
</feature>
<dbReference type="GeneID" id="302995155"/>
<dbReference type="PANTHER" id="PTHR45663">
    <property type="entry name" value="GEO12009P1"/>
    <property type="match status" value="1"/>
</dbReference>
<dbReference type="Proteomes" id="UP000406735">
    <property type="component" value="Unassembled WGS sequence"/>
</dbReference>
<dbReference type="InterPro" id="IPR005746">
    <property type="entry name" value="Thioredoxin"/>
</dbReference>
<feature type="domain" description="Thioredoxin" evidence="9">
    <location>
        <begin position="1"/>
        <end position="99"/>
    </location>
</feature>
<dbReference type="EMBL" id="VZBT01000034">
    <property type="protein sequence ID" value="MQO03265.1"/>
    <property type="molecule type" value="Genomic_DNA"/>
</dbReference>
<reference evidence="13" key="4">
    <citation type="submission" date="2022-11" db="EMBL/GenBank/DDBJ databases">
        <title>Genomic repertoires linked with pathogenic potency of arthritogenic Prevotella copri isolated from the gut of rheumatoid arthritis patients.</title>
        <authorList>
            <person name="Nii T."/>
            <person name="Maeda Y."/>
            <person name="Motooka D."/>
            <person name="Naito M."/>
            <person name="Matsumoto Y."/>
            <person name="Ogawa T."/>
            <person name="Oguro-Igashira E."/>
            <person name="Kishikawa T."/>
            <person name="Yamashita M."/>
            <person name="Koizumi S."/>
            <person name="Kurakawa T."/>
            <person name="Okumura R."/>
            <person name="Kayama H."/>
            <person name="Murakami M."/>
            <person name="Sakaguchi T."/>
            <person name="Das B."/>
            <person name="Nakamura S."/>
            <person name="Okada Y."/>
            <person name="Kumanogoh A."/>
            <person name="Takeda K."/>
        </authorList>
    </citation>
    <scope>NUCLEOTIDE SEQUENCE</scope>
    <source>
        <strain evidence="14">H105_2-2</strain>
        <strain evidence="13">N016-13</strain>
        <strain evidence="15">RA-N001-16</strain>
    </source>
</reference>
<dbReference type="Proteomes" id="UP000358159">
    <property type="component" value="Unassembled WGS sequence"/>
</dbReference>
<dbReference type="PROSITE" id="PS51352">
    <property type="entry name" value="THIOREDOXIN_2"/>
    <property type="match status" value="1"/>
</dbReference>
<evidence type="ECO:0000256" key="8">
    <source>
        <dbReference type="PIRSR" id="PIRSR000077-4"/>
    </source>
</evidence>
<dbReference type="AlphaFoldDB" id="A0A3E5ADI0"/>
<feature type="site" description="Deprotonates C-terminal active site Cys" evidence="7">
    <location>
        <position position="17"/>
    </location>
</feature>
<evidence type="ECO:0000256" key="2">
    <source>
        <dbReference type="ARBA" id="ARBA00022448"/>
    </source>
</evidence>
<dbReference type="EMBL" id="QRVA01000098">
    <property type="protein sequence ID" value="RGS08728.1"/>
    <property type="molecule type" value="Genomic_DNA"/>
</dbReference>
<reference evidence="10" key="3">
    <citation type="submission" date="2022-07" db="EMBL/GenBank/DDBJ databases">
        <title>Prevotella copri.</title>
        <authorList>
            <person name="Yang C."/>
        </authorList>
    </citation>
    <scope>NUCLEOTIDE SEQUENCE</scope>
    <source>
        <strain evidence="12">HF1476</strain>
        <strain evidence="11">HF1805</strain>
        <strain evidence="10">HF88</strain>
    </source>
</reference>
<evidence type="ECO:0000313" key="19">
    <source>
        <dbReference type="EMBL" id="RGN08242.1"/>
    </source>
</evidence>
<dbReference type="Proteomes" id="UP001209476">
    <property type="component" value="Unassembled WGS sequence"/>
</dbReference>
<dbReference type="NCBIfam" id="TIGR01068">
    <property type="entry name" value="thioredoxin"/>
    <property type="match status" value="1"/>
</dbReference>
<evidence type="ECO:0000313" key="29">
    <source>
        <dbReference type="Proteomes" id="UP000358159"/>
    </source>
</evidence>
<evidence type="ECO:0000313" key="24">
    <source>
        <dbReference type="Proteomes" id="UP000261245"/>
    </source>
</evidence>
<dbReference type="Pfam" id="PF00085">
    <property type="entry name" value="Thioredoxin"/>
    <property type="match status" value="1"/>
</dbReference>
<evidence type="ECO:0000313" key="22">
    <source>
        <dbReference type="EMBL" id="RHH75657.1"/>
    </source>
</evidence>
<dbReference type="EMBL" id="QRNB01000125">
    <property type="protein sequence ID" value="RHK07147.1"/>
    <property type="molecule type" value="Genomic_DNA"/>
</dbReference>
<dbReference type="EMBL" id="QRKB01000063">
    <property type="protein sequence ID" value="RHH75657.1"/>
    <property type="molecule type" value="Genomic_DNA"/>
</dbReference>
<evidence type="ECO:0000313" key="10">
    <source>
        <dbReference type="EMBL" id="MCP9502014.1"/>
    </source>
</evidence>
<evidence type="ECO:0000313" key="18">
    <source>
        <dbReference type="EMBL" id="MQO56099.1"/>
    </source>
</evidence>
<evidence type="ECO:0000313" key="11">
    <source>
        <dbReference type="EMBL" id="MCP9549193.1"/>
    </source>
</evidence>
<evidence type="ECO:0000313" key="16">
    <source>
        <dbReference type="EMBL" id="MQN09458.1"/>
    </source>
</evidence>
<comment type="caution">
    <text evidence="18">The sequence shown here is derived from an EMBL/GenBank/DDBJ whole genome shotgun (WGS) entry which is preliminary data.</text>
</comment>
<dbReference type="EMBL" id="QSUC01000025">
    <property type="protein sequence ID" value="RGN08242.1"/>
    <property type="molecule type" value="Genomic_DNA"/>
</dbReference>
<evidence type="ECO:0000313" key="23">
    <source>
        <dbReference type="EMBL" id="RHK07147.1"/>
    </source>
</evidence>
<dbReference type="EMBL" id="JAPDUS010000011">
    <property type="protein sequence ID" value="MCW4093491.1"/>
    <property type="molecule type" value="Genomic_DNA"/>
</dbReference>
<protein>
    <recommendedName>
        <fullName evidence="6">Thioredoxin</fullName>
    </recommendedName>
</protein>
<evidence type="ECO:0000313" key="25">
    <source>
        <dbReference type="Proteomes" id="UP000283872"/>
    </source>
</evidence>
<dbReference type="RefSeq" id="WP_117588276.1">
    <property type="nucleotide sequence ID" value="NZ_CATKVW010000001.1"/>
</dbReference>
<name>A0A3E5ADI0_9BACT</name>
<dbReference type="Proteomes" id="UP001205506">
    <property type="component" value="Unassembled WGS sequence"/>
</dbReference>
<evidence type="ECO:0000313" key="17">
    <source>
        <dbReference type="EMBL" id="MQO03265.1"/>
    </source>
</evidence>
<evidence type="ECO:0000313" key="30">
    <source>
        <dbReference type="Proteomes" id="UP000390763"/>
    </source>
</evidence>
<sequence>METFNNVINSGQLVLVDFFATWCQPCKAMHPILEQVKSVLGDRIRIIKVDVDKYGVTASQYRIQSVPTLMLFRNGEVLWRTSGVVDKAELLATLDPFLT</sequence>
<evidence type="ECO:0000313" key="26">
    <source>
        <dbReference type="Proteomes" id="UP000284548"/>
    </source>
</evidence>
<comment type="similarity">
    <text evidence="1">Belongs to the thioredoxin family.</text>
</comment>
<feature type="site" description="Contributes to redox potential value" evidence="7">
    <location>
        <position position="25"/>
    </location>
</feature>
<keyword evidence="4 8" id="KW-1015">Disulfide bond</keyword>
<dbReference type="PIRSF" id="PIRSF000077">
    <property type="entry name" value="Thioredoxin"/>
    <property type="match status" value="1"/>
</dbReference>
<dbReference type="GO" id="GO:0045454">
    <property type="term" value="P:cell redox homeostasis"/>
    <property type="evidence" value="ECO:0007669"/>
    <property type="project" value="TreeGrafter"/>
</dbReference>
<evidence type="ECO:0000313" key="14">
    <source>
        <dbReference type="EMBL" id="MCW4136947.1"/>
    </source>
</evidence>
<dbReference type="EMBL" id="QRIN01000138">
    <property type="protein sequence ID" value="RHG60489.1"/>
    <property type="molecule type" value="Genomic_DNA"/>
</dbReference>
<reference evidence="29 30" key="2">
    <citation type="submission" date="2019-09" db="EMBL/GenBank/DDBJ databases">
        <title>Distinct polysaccharide growth profiles of human intestinal Prevotella copri isolates.</title>
        <authorList>
            <person name="Fehlner-Peach H."/>
            <person name="Magnabosco C."/>
            <person name="Raghavan V."/>
            <person name="Scher J.U."/>
            <person name="Tett A."/>
            <person name="Cox L.M."/>
            <person name="Gottsegen C."/>
            <person name="Watters A."/>
            <person name="Wiltshire- Gordon J.D."/>
            <person name="Segata N."/>
            <person name="Bonneau R."/>
            <person name="Littman D.R."/>
        </authorList>
    </citation>
    <scope>NUCLEOTIDE SEQUENCE [LARGE SCALE GENOMIC DNA]</scope>
    <source>
        <strain evidence="18 29">BVe41219</strain>
        <strain evidence="17">IAK279</strain>
        <strain evidence="30">iAK279</strain>
        <strain evidence="16">IK21513</strain>
        <strain evidence="31">iK21513</strain>
    </source>
</reference>
<dbReference type="InterPro" id="IPR013766">
    <property type="entry name" value="Thioredoxin_domain"/>
</dbReference>
<dbReference type="GO" id="GO:0015035">
    <property type="term" value="F:protein-disulfide reductase activity"/>
    <property type="evidence" value="ECO:0007669"/>
    <property type="project" value="UniProtKB-UniRule"/>
</dbReference>